<evidence type="ECO:0000313" key="2">
    <source>
        <dbReference type="Proteomes" id="UP001497516"/>
    </source>
</evidence>
<organism evidence="1 2">
    <name type="scientific">Linum trigynum</name>
    <dbReference type="NCBI Taxonomy" id="586398"/>
    <lineage>
        <taxon>Eukaryota</taxon>
        <taxon>Viridiplantae</taxon>
        <taxon>Streptophyta</taxon>
        <taxon>Embryophyta</taxon>
        <taxon>Tracheophyta</taxon>
        <taxon>Spermatophyta</taxon>
        <taxon>Magnoliopsida</taxon>
        <taxon>eudicotyledons</taxon>
        <taxon>Gunneridae</taxon>
        <taxon>Pentapetalae</taxon>
        <taxon>rosids</taxon>
        <taxon>fabids</taxon>
        <taxon>Malpighiales</taxon>
        <taxon>Linaceae</taxon>
        <taxon>Linum</taxon>
    </lineage>
</organism>
<reference evidence="1 2" key="1">
    <citation type="submission" date="2024-04" db="EMBL/GenBank/DDBJ databases">
        <authorList>
            <person name="Fracassetti M."/>
        </authorList>
    </citation>
    <scope>NUCLEOTIDE SEQUENCE [LARGE SCALE GENOMIC DNA]</scope>
</reference>
<protein>
    <submittedName>
        <fullName evidence="1">Uncharacterized protein</fullName>
    </submittedName>
</protein>
<gene>
    <name evidence="1" type="ORF">LTRI10_LOCUS44697</name>
</gene>
<dbReference type="AlphaFoldDB" id="A0AAV2G4R5"/>
<name>A0AAV2G4R5_9ROSI</name>
<evidence type="ECO:0000313" key="1">
    <source>
        <dbReference type="EMBL" id="CAL1404878.1"/>
    </source>
</evidence>
<dbReference type="EMBL" id="OZ034821">
    <property type="protein sequence ID" value="CAL1404878.1"/>
    <property type="molecule type" value="Genomic_DNA"/>
</dbReference>
<proteinExistence type="predicted"/>
<sequence>MGQAQFLLSLGCCVLPHRPFLIALDAESLQCWERREGKPTYSLSLLPSAIDLHHLCCLASPRLQSSSSSVATHTTSTIELHHRHRPPPSTSAINLDLCLPAIDSVIAD</sequence>
<keyword evidence="2" id="KW-1185">Reference proteome</keyword>
<accession>A0AAV2G4R5</accession>
<dbReference type="Proteomes" id="UP001497516">
    <property type="component" value="Chromosome 8"/>
</dbReference>